<keyword evidence="2" id="KW-1185">Reference proteome</keyword>
<dbReference type="AlphaFoldDB" id="A0A4Q0T4Q3"/>
<sequence>MKQDIRKLAFWLEKVCQEGIAVEQKVLEWKLSEIKKAASEQESKSS</sequence>
<reference evidence="1 2" key="1">
    <citation type="submission" date="2018-11" db="EMBL/GenBank/DDBJ databases">
        <authorList>
            <person name="Mardanov A.V."/>
            <person name="Ravin N.V."/>
            <person name="Dedysh S.N."/>
        </authorList>
    </citation>
    <scope>NUCLEOTIDE SEQUENCE [LARGE SCALE GENOMIC DNA]</scope>
    <source>
        <strain evidence="1 2">AF10</strain>
    </source>
</reference>
<accession>A0A4Q0T4Q3</accession>
<dbReference type="RefSeq" id="WP_161570789.1">
    <property type="nucleotide sequence ID" value="NZ_RDSM01000001.1"/>
</dbReference>
<evidence type="ECO:0000313" key="2">
    <source>
        <dbReference type="Proteomes" id="UP000289437"/>
    </source>
</evidence>
<evidence type="ECO:0000313" key="1">
    <source>
        <dbReference type="EMBL" id="RXH56979.1"/>
    </source>
</evidence>
<dbReference type="EMBL" id="RDSM01000001">
    <property type="protein sequence ID" value="RXH56979.1"/>
    <property type="molecule type" value="Genomic_DNA"/>
</dbReference>
<dbReference type="Proteomes" id="UP000289437">
    <property type="component" value="Unassembled WGS sequence"/>
</dbReference>
<organism evidence="1 2">
    <name type="scientific">Granulicella sibirica</name>
    <dbReference type="NCBI Taxonomy" id="2479048"/>
    <lineage>
        <taxon>Bacteria</taxon>
        <taxon>Pseudomonadati</taxon>
        <taxon>Acidobacteriota</taxon>
        <taxon>Terriglobia</taxon>
        <taxon>Terriglobales</taxon>
        <taxon>Acidobacteriaceae</taxon>
        <taxon>Granulicella</taxon>
    </lineage>
</organism>
<protein>
    <submittedName>
        <fullName evidence="1">Uncharacterized protein</fullName>
    </submittedName>
</protein>
<proteinExistence type="predicted"/>
<comment type="caution">
    <text evidence="1">The sequence shown here is derived from an EMBL/GenBank/DDBJ whole genome shotgun (WGS) entry which is preliminary data.</text>
</comment>
<reference evidence="2" key="2">
    <citation type="submission" date="2019-02" db="EMBL/GenBank/DDBJ databases">
        <title>Granulicella sibirica sp. nov., a psychrotolerant acidobacterium isolated from an organic soil layer in forested tundra, West Siberia.</title>
        <authorList>
            <person name="Oshkin I.Y."/>
            <person name="Kulichevskaya I.S."/>
            <person name="Rijpstra W.I.C."/>
            <person name="Sinninghe Damste J.S."/>
            <person name="Rakitin A.L."/>
            <person name="Ravin N.V."/>
            <person name="Dedysh S.N."/>
        </authorList>
    </citation>
    <scope>NUCLEOTIDE SEQUENCE [LARGE SCALE GENOMIC DNA]</scope>
    <source>
        <strain evidence="2">AF10</strain>
    </source>
</reference>
<name>A0A4Q0T4Q3_9BACT</name>
<gene>
    <name evidence="1" type="ORF">GRAN_0289</name>
</gene>